<dbReference type="PANTHER" id="PTHR46060">
    <property type="entry name" value="MARINER MOS1 TRANSPOSASE-LIKE PROTEIN"/>
    <property type="match status" value="1"/>
</dbReference>
<dbReference type="AlphaFoldDB" id="A0A4C1V4E6"/>
<dbReference type="GO" id="GO:0000014">
    <property type="term" value="F:single-stranded DNA endodeoxyribonuclease activity"/>
    <property type="evidence" value="ECO:0007669"/>
    <property type="project" value="TreeGrafter"/>
</dbReference>
<accession>A0A4C1V4E6</accession>
<dbReference type="Proteomes" id="UP000299102">
    <property type="component" value="Unassembled WGS sequence"/>
</dbReference>
<dbReference type="STRING" id="151549.A0A4C1V4E6"/>
<keyword evidence="2" id="KW-1185">Reference proteome</keyword>
<dbReference type="GO" id="GO:0031297">
    <property type="term" value="P:replication fork processing"/>
    <property type="evidence" value="ECO:0007669"/>
    <property type="project" value="TreeGrafter"/>
</dbReference>
<dbReference type="GO" id="GO:0006303">
    <property type="term" value="P:double-strand break repair via nonhomologous end joining"/>
    <property type="evidence" value="ECO:0007669"/>
    <property type="project" value="TreeGrafter"/>
</dbReference>
<keyword evidence="1" id="KW-0808">Transferase</keyword>
<proteinExistence type="predicted"/>
<dbReference type="GO" id="GO:0003697">
    <property type="term" value="F:single-stranded DNA binding"/>
    <property type="evidence" value="ECO:0007669"/>
    <property type="project" value="TreeGrafter"/>
</dbReference>
<dbReference type="InterPro" id="IPR052709">
    <property type="entry name" value="Transposase-MT_Hybrid"/>
</dbReference>
<organism evidence="1 2">
    <name type="scientific">Eumeta variegata</name>
    <name type="common">Bagworm moth</name>
    <name type="synonym">Eumeta japonica</name>
    <dbReference type="NCBI Taxonomy" id="151549"/>
    <lineage>
        <taxon>Eukaryota</taxon>
        <taxon>Metazoa</taxon>
        <taxon>Ecdysozoa</taxon>
        <taxon>Arthropoda</taxon>
        <taxon>Hexapoda</taxon>
        <taxon>Insecta</taxon>
        <taxon>Pterygota</taxon>
        <taxon>Neoptera</taxon>
        <taxon>Endopterygota</taxon>
        <taxon>Lepidoptera</taxon>
        <taxon>Glossata</taxon>
        <taxon>Ditrysia</taxon>
        <taxon>Tineoidea</taxon>
        <taxon>Psychidae</taxon>
        <taxon>Oiketicinae</taxon>
        <taxon>Eumeta</taxon>
    </lineage>
</organism>
<dbReference type="EMBL" id="BGZK01000273">
    <property type="protein sequence ID" value="GBP33380.1"/>
    <property type="molecule type" value="Genomic_DNA"/>
</dbReference>
<keyword evidence="1" id="KW-0489">Methyltransferase</keyword>
<evidence type="ECO:0000313" key="1">
    <source>
        <dbReference type="EMBL" id="GBP33380.1"/>
    </source>
</evidence>
<reference evidence="1 2" key="1">
    <citation type="journal article" date="2019" name="Commun. Biol.">
        <title>The bagworm genome reveals a unique fibroin gene that provides high tensile strength.</title>
        <authorList>
            <person name="Kono N."/>
            <person name="Nakamura H."/>
            <person name="Ohtoshi R."/>
            <person name="Tomita M."/>
            <person name="Numata K."/>
            <person name="Arakawa K."/>
        </authorList>
    </citation>
    <scope>NUCLEOTIDE SEQUENCE [LARGE SCALE GENOMIC DNA]</scope>
</reference>
<dbReference type="Gene3D" id="1.10.10.60">
    <property type="entry name" value="Homeodomain-like"/>
    <property type="match status" value="1"/>
</dbReference>
<dbReference type="GO" id="GO:0035861">
    <property type="term" value="C:site of double-strand break"/>
    <property type="evidence" value="ECO:0007669"/>
    <property type="project" value="TreeGrafter"/>
</dbReference>
<dbReference type="GO" id="GO:0042800">
    <property type="term" value="F:histone H3K4 methyltransferase activity"/>
    <property type="evidence" value="ECO:0007669"/>
    <property type="project" value="TreeGrafter"/>
</dbReference>
<name>A0A4C1V4E6_EUMVA</name>
<sequence>MSIRVAQNWFKSFQSGNFDIKDERRSGRPVTDKVTAIVEKVQQDRHISSYDIAEELGIDHKTVLSHLKKAGFKNNLNSWVLHELPERNLMNGVLIYDFLLKSNKPEPFLKILITDNEKWITHD</sequence>
<dbReference type="GO" id="GO:0000729">
    <property type="term" value="P:DNA double-strand break processing"/>
    <property type="evidence" value="ECO:0007669"/>
    <property type="project" value="TreeGrafter"/>
</dbReference>
<dbReference type="GO" id="GO:0046975">
    <property type="term" value="F:histone H3K36 methyltransferase activity"/>
    <property type="evidence" value="ECO:0007669"/>
    <property type="project" value="TreeGrafter"/>
</dbReference>
<dbReference type="OrthoDB" id="616263at2759"/>
<dbReference type="GO" id="GO:0000793">
    <property type="term" value="C:condensed chromosome"/>
    <property type="evidence" value="ECO:0007669"/>
    <property type="project" value="TreeGrafter"/>
</dbReference>
<dbReference type="GO" id="GO:0015074">
    <property type="term" value="P:DNA integration"/>
    <property type="evidence" value="ECO:0007669"/>
    <property type="project" value="TreeGrafter"/>
</dbReference>
<dbReference type="GO" id="GO:0044547">
    <property type="term" value="F:DNA topoisomerase binding"/>
    <property type="evidence" value="ECO:0007669"/>
    <property type="project" value="TreeGrafter"/>
</dbReference>
<evidence type="ECO:0000313" key="2">
    <source>
        <dbReference type="Proteomes" id="UP000299102"/>
    </source>
</evidence>
<dbReference type="GO" id="GO:0032259">
    <property type="term" value="P:methylation"/>
    <property type="evidence" value="ECO:0007669"/>
    <property type="project" value="UniProtKB-KW"/>
</dbReference>
<dbReference type="PANTHER" id="PTHR46060:SF2">
    <property type="entry name" value="HISTONE-LYSINE N-METHYLTRANSFERASE SETMAR"/>
    <property type="match status" value="1"/>
</dbReference>
<dbReference type="GO" id="GO:0005634">
    <property type="term" value="C:nucleus"/>
    <property type="evidence" value="ECO:0007669"/>
    <property type="project" value="TreeGrafter"/>
</dbReference>
<protein>
    <submittedName>
        <fullName evidence="1">Histone-lysine N-methyltransferase SETMAR</fullName>
    </submittedName>
</protein>
<dbReference type="GO" id="GO:0044774">
    <property type="term" value="P:mitotic DNA integrity checkpoint signaling"/>
    <property type="evidence" value="ECO:0007669"/>
    <property type="project" value="TreeGrafter"/>
</dbReference>
<comment type="caution">
    <text evidence="1">The sequence shown here is derived from an EMBL/GenBank/DDBJ whole genome shotgun (WGS) entry which is preliminary data.</text>
</comment>
<dbReference type="GO" id="GO:0003690">
    <property type="term" value="F:double-stranded DNA binding"/>
    <property type="evidence" value="ECO:0007669"/>
    <property type="project" value="TreeGrafter"/>
</dbReference>
<gene>
    <name evidence="1" type="primary">SETMAR</name>
    <name evidence="1" type="ORF">EVAR_6728_1</name>
</gene>